<keyword evidence="1" id="KW-0472">Membrane</keyword>
<evidence type="ECO:0000313" key="2">
    <source>
        <dbReference type="EMBL" id="PFB07925.1"/>
    </source>
</evidence>
<dbReference type="RefSeq" id="WP_098368792.1">
    <property type="nucleotide sequence ID" value="NZ_JARSYC010000018.1"/>
</dbReference>
<reference evidence="2 3" key="1">
    <citation type="submission" date="2017-09" db="EMBL/GenBank/DDBJ databases">
        <title>Large-scale bioinformatics analysis of Bacillus genomes uncovers conserved roles of natural products in bacterial physiology.</title>
        <authorList>
            <consortium name="Agbiome Team Llc"/>
            <person name="Bleich R.M."/>
            <person name="Kirk G.J."/>
            <person name="Santa Maria K.C."/>
            <person name="Allen S.E."/>
            <person name="Farag S."/>
            <person name="Shank E.A."/>
            <person name="Bowers A."/>
        </authorList>
    </citation>
    <scope>NUCLEOTIDE SEQUENCE [LARGE SCALE GENOMIC DNA]</scope>
    <source>
        <strain evidence="2 3">AFS015413</strain>
    </source>
</reference>
<organism evidence="2 3">
    <name type="scientific">Bacillus thuringiensis</name>
    <dbReference type="NCBI Taxonomy" id="1428"/>
    <lineage>
        <taxon>Bacteria</taxon>
        <taxon>Bacillati</taxon>
        <taxon>Bacillota</taxon>
        <taxon>Bacilli</taxon>
        <taxon>Bacillales</taxon>
        <taxon>Bacillaceae</taxon>
        <taxon>Bacillus</taxon>
        <taxon>Bacillus cereus group</taxon>
    </lineage>
</organism>
<feature type="transmembrane region" description="Helical" evidence="1">
    <location>
        <begin position="5"/>
        <end position="22"/>
    </location>
</feature>
<dbReference type="Proteomes" id="UP000220397">
    <property type="component" value="Unassembled WGS sequence"/>
</dbReference>
<gene>
    <name evidence="2" type="ORF">CN398_09320</name>
</gene>
<accession>A0A9X6VC06</accession>
<dbReference type="EMBL" id="NTUS01000026">
    <property type="protein sequence ID" value="PFB07925.1"/>
    <property type="molecule type" value="Genomic_DNA"/>
</dbReference>
<comment type="caution">
    <text evidence="2">The sequence shown here is derived from an EMBL/GenBank/DDBJ whole genome shotgun (WGS) entry which is preliminary data.</text>
</comment>
<proteinExistence type="predicted"/>
<evidence type="ECO:0000256" key="1">
    <source>
        <dbReference type="SAM" id="Phobius"/>
    </source>
</evidence>
<evidence type="ECO:0000313" key="3">
    <source>
        <dbReference type="Proteomes" id="UP000220397"/>
    </source>
</evidence>
<sequence>MGAEILMVLGLTVGLIVAIFRLSPIVGIVFLIMLLIGIVVFSHYIRKEELTELKGVIAHNLSISQEEMLFDVERMKKSFLGWKKLYVFTSKGEFEVNIHRDNGEWVGIDLISISNVNYTKELNY</sequence>
<keyword evidence="1" id="KW-1133">Transmembrane helix</keyword>
<dbReference type="AlphaFoldDB" id="A0A9X6VC06"/>
<name>A0A9X6VC06_BACTU</name>
<keyword evidence="1" id="KW-0812">Transmembrane</keyword>
<feature type="transmembrane region" description="Helical" evidence="1">
    <location>
        <begin position="28"/>
        <end position="45"/>
    </location>
</feature>
<protein>
    <submittedName>
        <fullName evidence="2">Uncharacterized protein</fullName>
    </submittedName>
</protein>